<evidence type="ECO:0000256" key="6">
    <source>
        <dbReference type="ARBA" id="ARBA00022485"/>
    </source>
</evidence>
<evidence type="ECO:0000256" key="4">
    <source>
        <dbReference type="ARBA" id="ARBA00013529"/>
    </source>
</evidence>
<keyword evidence="11 12" id="KW-0411">Iron-sulfur</keyword>
<keyword evidence="10 12" id="KW-0408">Iron</keyword>
<dbReference type="InterPro" id="IPR000813">
    <property type="entry name" value="7Fe_ferredoxin"/>
</dbReference>
<dbReference type="PRINTS" id="PR00354">
    <property type="entry name" value="7FE8SFRDOXIN"/>
</dbReference>
<evidence type="ECO:0000256" key="13">
    <source>
        <dbReference type="SAM" id="MobiDB-lite"/>
    </source>
</evidence>
<keyword evidence="16" id="KW-1185">Reference proteome</keyword>
<keyword evidence="7 12" id="KW-0479">Metal-binding</keyword>
<evidence type="ECO:0000256" key="10">
    <source>
        <dbReference type="ARBA" id="ARBA00023004"/>
    </source>
</evidence>
<gene>
    <name evidence="15" type="primary">fdxA</name>
    <name evidence="15" type="ORF">ACFFP0_06170</name>
</gene>
<protein>
    <recommendedName>
        <fullName evidence="4 12">Ferredoxin</fullName>
    </recommendedName>
</protein>
<comment type="cofactor">
    <cofactor evidence="1">
        <name>[3Fe-4S] cluster</name>
        <dbReference type="ChEBI" id="CHEBI:21137"/>
    </cofactor>
</comment>
<dbReference type="PANTHER" id="PTHR42859:SF2">
    <property type="entry name" value="FERREDOXIN"/>
    <property type="match status" value="1"/>
</dbReference>
<evidence type="ECO:0000256" key="11">
    <source>
        <dbReference type="ARBA" id="ARBA00023014"/>
    </source>
</evidence>
<dbReference type="Proteomes" id="UP001589692">
    <property type="component" value="Unassembled WGS sequence"/>
</dbReference>
<dbReference type="SUPFAM" id="SSF54862">
    <property type="entry name" value="4Fe-4S ferredoxins"/>
    <property type="match status" value="1"/>
</dbReference>
<organism evidence="15 16">
    <name type="scientific">Rhizobium puerariae</name>
    <dbReference type="NCBI Taxonomy" id="1585791"/>
    <lineage>
        <taxon>Bacteria</taxon>
        <taxon>Pseudomonadati</taxon>
        <taxon>Pseudomonadota</taxon>
        <taxon>Alphaproteobacteria</taxon>
        <taxon>Hyphomicrobiales</taxon>
        <taxon>Rhizobiaceae</taxon>
        <taxon>Rhizobium/Agrobacterium group</taxon>
        <taxon>Rhizobium</taxon>
    </lineage>
</organism>
<evidence type="ECO:0000256" key="5">
    <source>
        <dbReference type="ARBA" id="ARBA00022448"/>
    </source>
</evidence>
<dbReference type="InterPro" id="IPR017896">
    <property type="entry name" value="4Fe4S_Fe-S-bd"/>
</dbReference>
<evidence type="ECO:0000256" key="7">
    <source>
        <dbReference type="ARBA" id="ARBA00022723"/>
    </source>
</evidence>
<evidence type="ECO:0000313" key="16">
    <source>
        <dbReference type="Proteomes" id="UP001589692"/>
    </source>
</evidence>
<feature type="domain" description="4Fe-4S ferredoxin-type" evidence="14">
    <location>
        <begin position="31"/>
        <end position="60"/>
    </location>
</feature>
<dbReference type="PANTHER" id="PTHR42859">
    <property type="entry name" value="OXIDOREDUCTASE"/>
    <property type="match status" value="1"/>
</dbReference>
<dbReference type="PROSITE" id="PS51379">
    <property type="entry name" value="4FE4S_FER_2"/>
    <property type="match status" value="1"/>
</dbReference>
<dbReference type="InterPro" id="IPR050294">
    <property type="entry name" value="RnfB_subfamily"/>
</dbReference>
<dbReference type="Gene3D" id="3.30.70.20">
    <property type="match status" value="1"/>
</dbReference>
<evidence type="ECO:0000256" key="12">
    <source>
        <dbReference type="RuleBase" id="RU365098"/>
    </source>
</evidence>
<comment type="cofactor">
    <cofactor evidence="2 12">
        <name>[4Fe-4S] cluster</name>
        <dbReference type="ChEBI" id="CHEBI:49883"/>
    </cofactor>
</comment>
<dbReference type="InterPro" id="IPR017900">
    <property type="entry name" value="4Fe4S_Fe_S_CS"/>
</dbReference>
<name>A0ABV6AEX6_9HYPH</name>
<dbReference type="PROSITE" id="PS00198">
    <property type="entry name" value="4FE4S_FER_1"/>
    <property type="match status" value="1"/>
</dbReference>
<keyword evidence="6 12" id="KW-0004">4Fe-4S</keyword>
<evidence type="ECO:0000256" key="2">
    <source>
        <dbReference type="ARBA" id="ARBA00001966"/>
    </source>
</evidence>
<dbReference type="Pfam" id="PF00037">
    <property type="entry name" value="Fer4"/>
    <property type="match status" value="1"/>
</dbReference>
<dbReference type="NCBIfam" id="NF045480">
    <property type="entry name" value="FdxA_Actino"/>
    <property type="match status" value="1"/>
</dbReference>
<evidence type="ECO:0000256" key="1">
    <source>
        <dbReference type="ARBA" id="ARBA00001927"/>
    </source>
</evidence>
<comment type="caution">
    <text evidence="15">The sequence shown here is derived from an EMBL/GenBank/DDBJ whole genome shotgun (WGS) entry which is preliminary data.</text>
</comment>
<sequence>MAYVITSPCIDIKDGACTAACPVDSIYEGGRMFYIHPGECINCGLCLSICPVDAIAWDEEIPDDRRIFLDVNREFFEPSVTGMGSPGGWDKSRSTDKDHALVAAHPRSPASALHL</sequence>
<feature type="compositionally biased region" description="Basic and acidic residues" evidence="13">
    <location>
        <begin position="90"/>
        <end position="100"/>
    </location>
</feature>
<keyword evidence="8" id="KW-0677">Repeat</keyword>
<keyword evidence="5 12" id="KW-0813">Transport</keyword>
<evidence type="ECO:0000256" key="8">
    <source>
        <dbReference type="ARBA" id="ARBA00022737"/>
    </source>
</evidence>
<feature type="region of interest" description="Disordered" evidence="13">
    <location>
        <begin position="80"/>
        <end position="115"/>
    </location>
</feature>
<keyword evidence="9 12" id="KW-0249">Electron transport</keyword>
<dbReference type="EMBL" id="JBHMAA010000008">
    <property type="protein sequence ID" value="MFB9948427.1"/>
    <property type="molecule type" value="Genomic_DNA"/>
</dbReference>
<dbReference type="RefSeq" id="WP_377257692.1">
    <property type="nucleotide sequence ID" value="NZ_JBHMAA010000008.1"/>
</dbReference>
<evidence type="ECO:0000256" key="9">
    <source>
        <dbReference type="ARBA" id="ARBA00022982"/>
    </source>
</evidence>
<reference evidence="15 16" key="1">
    <citation type="submission" date="2024-09" db="EMBL/GenBank/DDBJ databases">
        <authorList>
            <person name="Sun Q."/>
            <person name="Mori K."/>
        </authorList>
    </citation>
    <scope>NUCLEOTIDE SEQUENCE [LARGE SCALE GENOMIC DNA]</scope>
    <source>
        <strain evidence="15 16">TBRC 4938</strain>
    </source>
</reference>
<proteinExistence type="predicted"/>
<accession>A0ABV6AEX6</accession>
<dbReference type="InterPro" id="IPR054830">
    <property type="entry name" value="FdxA_Actino"/>
</dbReference>
<evidence type="ECO:0000313" key="15">
    <source>
        <dbReference type="EMBL" id="MFB9948427.1"/>
    </source>
</evidence>
<evidence type="ECO:0000259" key="14">
    <source>
        <dbReference type="PROSITE" id="PS51379"/>
    </source>
</evidence>
<evidence type="ECO:0000256" key="3">
    <source>
        <dbReference type="ARBA" id="ARBA00003532"/>
    </source>
</evidence>
<comment type="function">
    <text evidence="3 12">Ferredoxins are iron-sulfur proteins that transfer electrons in a wide variety of metabolic reactions.</text>
</comment>